<dbReference type="Proteomes" id="UP000184342">
    <property type="component" value="Unassembled WGS sequence"/>
</dbReference>
<dbReference type="InterPro" id="IPR027417">
    <property type="entry name" value="P-loop_NTPase"/>
</dbReference>
<dbReference type="STRING" id="1122934.SAMN02745691_01155"/>
<dbReference type="OrthoDB" id="9810309at2"/>
<dbReference type="SUPFAM" id="SSF52540">
    <property type="entry name" value="P-loop containing nucleoside triphosphate hydrolases"/>
    <property type="match status" value="1"/>
</dbReference>
<protein>
    <submittedName>
        <fullName evidence="1">Cob(I)alamin adenosyltransferase</fullName>
    </submittedName>
</protein>
<dbReference type="Pfam" id="PF02572">
    <property type="entry name" value="CobA_CobO_BtuR"/>
    <property type="match status" value="1"/>
</dbReference>
<dbReference type="InterPro" id="IPR003724">
    <property type="entry name" value="CblAdoTrfase_CobA"/>
</dbReference>
<dbReference type="Gene3D" id="3.40.50.300">
    <property type="entry name" value="P-loop containing nucleotide triphosphate hydrolases"/>
    <property type="match status" value="1"/>
</dbReference>
<dbReference type="PANTHER" id="PTHR46638">
    <property type="entry name" value="CORRINOID ADENOSYLTRANSFERASE"/>
    <property type="match status" value="1"/>
</dbReference>
<organism evidence="1 2">
    <name type="scientific">Parasporobacterium paucivorans DSM 15970</name>
    <dbReference type="NCBI Taxonomy" id="1122934"/>
    <lineage>
        <taxon>Bacteria</taxon>
        <taxon>Bacillati</taxon>
        <taxon>Bacillota</taxon>
        <taxon>Clostridia</taxon>
        <taxon>Lachnospirales</taxon>
        <taxon>Lachnospiraceae</taxon>
        <taxon>Parasporobacterium</taxon>
    </lineage>
</organism>
<keyword evidence="1" id="KW-0808">Transferase</keyword>
<accession>A0A1M6FNF0</accession>
<reference evidence="1 2" key="1">
    <citation type="submission" date="2016-11" db="EMBL/GenBank/DDBJ databases">
        <authorList>
            <person name="Jaros S."/>
            <person name="Januszkiewicz K."/>
            <person name="Wedrychowicz H."/>
        </authorList>
    </citation>
    <scope>NUCLEOTIDE SEQUENCE [LARGE SCALE GENOMIC DNA]</scope>
    <source>
        <strain evidence="1 2">DSM 15970</strain>
    </source>
</reference>
<evidence type="ECO:0000313" key="1">
    <source>
        <dbReference type="EMBL" id="SHI99204.1"/>
    </source>
</evidence>
<sequence>MNKGLIHIYCGNGKGKTTASIGLCVRAAGSGLRVLVARFLKNNKSGELSILNQIPNVFIMPFDKDYGFTFKMSEETKKEAKIAYTNLLIDSFEKANTEEYDLLIMDEIIATNNHGFVDDELLLGLLRNRHPGLEVVMTGRNPSDALIELADYVSEIKKIKHPFDMGIPARKGIEI</sequence>
<proteinExistence type="predicted"/>
<dbReference type="EMBL" id="FQYT01000010">
    <property type="protein sequence ID" value="SHI99204.1"/>
    <property type="molecule type" value="Genomic_DNA"/>
</dbReference>
<name>A0A1M6FNF0_9FIRM</name>
<dbReference type="GO" id="GO:0009236">
    <property type="term" value="P:cobalamin biosynthetic process"/>
    <property type="evidence" value="ECO:0007669"/>
    <property type="project" value="InterPro"/>
</dbReference>
<evidence type="ECO:0000313" key="2">
    <source>
        <dbReference type="Proteomes" id="UP000184342"/>
    </source>
</evidence>
<dbReference type="GO" id="GO:0005524">
    <property type="term" value="F:ATP binding"/>
    <property type="evidence" value="ECO:0007669"/>
    <property type="project" value="InterPro"/>
</dbReference>
<dbReference type="GO" id="GO:0008817">
    <property type="term" value="F:corrinoid adenosyltransferase activity"/>
    <property type="evidence" value="ECO:0007669"/>
    <property type="project" value="InterPro"/>
</dbReference>
<dbReference type="RefSeq" id="WP_073993413.1">
    <property type="nucleotide sequence ID" value="NZ_FQYT01000010.1"/>
</dbReference>
<gene>
    <name evidence="1" type="ORF">SAMN02745691_01155</name>
</gene>
<keyword evidence="2" id="KW-1185">Reference proteome</keyword>
<dbReference type="AlphaFoldDB" id="A0A1M6FNF0"/>
<dbReference type="PANTHER" id="PTHR46638:SF1">
    <property type="entry name" value="CORRINOID ADENOSYLTRANSFERASE"/>
    <property type="match status" value="1"/>
</dbReference>
<dbReference type="PIRSF" id="PIRSF015617">
    <property type="entry name" value="Adensltrnsf_CobA"/>
    <property type="match status" value="1"/>
</dbReference>